<organism evidence="1 2">
    <name type="scientific">Epilithonimonas mollis</name>
    <dbReference type="NCBI Taxonomy" id="216903"/>
    <lineage>
        <taxon>Bacteria</taxon>
        <taxon>Pseudomonadati</taxon>
        <taxon>Bacteroidota</taxon>
        <taxon>Flavobacteriia</taxon>
        <taxon>Flavobacteriales</taxon>
        <taxon>Weeksellaceae</taxon>
        <taxon>Chryseobacterium group</taxon>
        <taxon>Epilithonimonas</taxon>
    </lineage>
</organism>
<reference evidence="2" key="1">
    <citation type="submission" date="2016-11" db="EMBL/GenBank/DDBJ databases">
        <authorList>
            <person name="Varghese N."/>
            <person name="Submissions S."/>
        </authorList>
    </citation>
    <scope>NUCLEOTIDE SEQUENCE [LARGE SCALE GENOMIC DNA]</scope>
    <source>
        <strain evidence="2">DSM 18016</strain>
    </source>
</reference>
<dbReference type="AlphaFoldDB" id="A0A1M6T7K1"/>
<keyword evidence="2" id="KW-1185">Reference proteome</keyword>
<dbReference type="EMBL" id="FRAM01000003">
    <property type="protein sequence ID" value="SHK52967.1"/>
    <property type="molecule type" value="Genomic_DNA"/>
</dbReference>
<dbReference type="STRING" id="216903.SAMN05444371_2696"/>
<evidence type="ECO:0000313" key="1">
    <source>
        <dbReference type="EMBL" id="SHK52967.1"/>
    </source>
</evidence>
<name>A0A1M6T7K1_9FLAO</name>
<gene>
    <name evidence="1" type="ORF">SAMN05444371_2696</name>
</gene>
<sequence length="213" mass="23469">MATFNKGILGGFSGKVGTVVGANWRGKDIMRSLPKPSQKEPTEKQLLQQAKFKLAVAFLLPLKAIQSRYFGSGSGVKSRVNMATSYTINEAMRVVAGIPELVYNKVLITRGELTGFQNAVLATQVGCVLSLEWEDNGNQGNAKATDEVGIVCYCKELKLFDIFESMVMRSDLMLDVTLPNYCIGKTVEVYAYLNNDKQTFVSNSFYLGEHTVI</sequence>
<evidence type="ECO:0000313" key="2">
    <source>
        <dbReference type="Proteomes" id="UP000184498"/>
    </source>
</evidence>
<dbReference type="Pfam" id="PF19781">
    <property type="entry name" value="DUF6266"/>
    <property type="match status" value="1"/>
</dbReference>
<dbReference type="Proteomes" id="UP000184498">
    <property type="component" value="Unassembled WGS sequence"/>
</dbReference>
<accession>A0A1M6T7K1</accession>
<dbReference type="OrthoDB" id="821958at2"/>
<protein>
    <submittedName>
        <fullName evidence="1">Uncharacterized protein</fullName>
    </submittedName>
</protein>
<dbReference type="InterPro" id="IPR046233">
    <property type="entry name" value="DUF6266"/>
</dbReference>
<dbReference type="RefSeq" id="WP_072998926.1">
    <property type="nucleotide sequence ID" value="NZ_FRAM01000003.1"/>
</dbReference>
<proteinExistence type="predicted"/>